<accession>A0ACC1IY60</accession>
<dbReference type="EMBL" id="JANBPW010006636">
    <property type="protein sequence ID" value="KAJ1928522.1"/>
    <property type="molecule type" value="Genomic_DNA"/>
</dbReference>
<reference evidence="1" key="1">
    <citation type="submission" date="2022-07" db="EMBL/GenBank/DDBJ databases">
        <title>Phylogenomic reconstructions and comparative analyses of Kickxellomycotina fungi.</title>
        <authorList>
            <person name="Reynolds N.K."/>
            <person name="Stajich J.E."/>
            <person name="Barry K."/>
            <person name="Grigoriev I.V."/>
            <person name="Crous P."/>
            <person name="Smith M.E."/>
        </authorList>
    </citation>
    <scope>NUCLEOTIDE SEQUENCE</scope>
    <source>
        <strain evidence="1">NRRL 5244</strain>
    </source>
</reference>
<dbReference type="Proteomes" id="UP001150603">
    <property type="component" value="Unassembled WGS sequence"/>
</dbReference>
<gene>
    <name evidence="1" type="ORF">FBU59_007125</name>
</gene>
<proteinExistence type="predicted"/>
<feature type="non-terminal residue" evidence="1">
    <location>
        <position position="151"/>
    </location>
</feature>
<organism evidence="1 2">
    <name type="scientific">Linderina macrospora</name>
    <dbReference type="NCBI Taxonomy" id="4868"/>
    <lineage>
        <taxon>Eukaryota</taxon>
        <taxon>Fungi</taxon>
        <taxon>Fungi incertae sedis</taxon>
        <taxon>Zoopagomycota</taxon>
        <taxon>Kickxellomycotina</taxon>
        <taxon>Kickxellomycetes</taxon>
        <taxon>Kickxellales</taxon>
        <taxon>Kickxellaceae</taxon>
        <taxon>Linderina</taxon>
    </lineage>
</organism>
<keyword evidence="2" id="KW-1185">Reference proteome</keyword>
<name>A0ACC1IY60_9FUNG</name>
<protein>
    <submittedName>
        <fullName evidence="1">Uncharacterized protein</fullName>
    </submittedName>
</protein>
<sequence length="151" mass="16395">MKGGYKLWALATVLASASSVAAQSSSPSAVTSARENILYTQTGCNHTIYCTGPILDKVQRSGIFDSDKTFVDMPTRKPVKDIVAAFKALPANVTKTQLAKFVDDNFAPAGSDIEEAELPDWTETPPFLDSVTDPVLRGYGMQLHNKWKKLA</sequence>
<evidence type="ECO:0000313" key="1">
    <source>
        <dbReference type="EMBL" id="KAJ1928522.1"/>
    </source>
</evidence>
<evidence type="ECO:0000313" key="2">
    <source>
        <dbReference type="Proteomes" id="UP001150603"/>
    </source>
</evidence>
<comment type="caution">
    <text evidence="1">The sequence shown here is derived from an EMBL/GenBank/DDBJ whole genome shotgun (WGS) entry which is preliminary data.</text>
</comment>